<evidence type="ECO:0000256" key="3">
    <source>
        <dbReference type="RuleBase" id="RU000363"/>
    </source>
</evidence>
<name>A0A6G4AHN6_9ACTN</name>
<dbReference type="PRINTS" id="PR00080">
    <property type="entry name" value="SDRFAMILY"/>
</dbReference>
<dbReference type="InterPro" id="IPR036291">
    <property type="entry name" value="NAD(P)-bd_dom_sf"/>
</dbReference>
<evidence type="ECO:0000313" key="4">
    <source>
        <dbReference type="EMBL" id="NEW72956.1"/>
    </source>
</evidence>
<dbReference type="PANTHER" id="PTHR43976">
    <property type="entry name" value="SHORT CHAIN DEHYDROGENASE"/>
    <property type="match status" value="1"/>
</dbReference>
<dbReference type="InterPro" id="IPR051911">
    <property type="entry name" value="SDR_oxidoreductase"/>
</dbReference>
<dbReference type="Gene3D" id="3.40.50.720">
    <property type="entry name" value="NAD(P)-binding Rossmann-like Domain"/>
    <property type="match status" value="1"/>
</dbReference>
<dbReference type="RefSeq" id="WP_164429718.1">
    <property type="nucleotide sequence ID" value="NZ_JAAIKT010000026.1"/>
</dbReference>
<dbReference type="Pfam" id="PF00106">
    <property type="entry name" value="adh_short"/>
    <property type="match status" value="1"/>
</dbReference>
<dbReference type="PRINTS" id="PR00081">
    <property type="entry name" value="GDHRDH"/>
</dbReference>
<dbReference type="AlphaFoldDB" id="A0A6G4AHN6"/>
<dbReference type="PANTHER" id="PTHR43976:SF16">
    <property type="entry name" value="SHORT-CHAIN DEHYDROGENASE_REDUCTASE FAMILY PROTEIN"/>
    <property type="match status" value="1"/>
</dbReference>
<proteinExistence type="inferred from homology"/>
<reference evidence="4" key="1">
    <citation type="submission" date="2020-02" db="EMBL/GenBank/DDBJ databases">
        <title>A new Streptomyces sp. for controlling soil-borne diseases.</title>
        <authorList>
            <person name="Li X."/>
            <person name="Tian Y."/>
            <person name="Gao K."/>
        </authorList>
    </citation>
    <scope>NUCLEOTIDE SEQUENCE [LARGE SCALE GENOMIC DNA]</scope>
    <source>
        <strain evidence="4">0250</strain>
    </source>
</reference>
<dbReference type="NCBIfam" id="NF004824">
    <property type="entry name" value="PRK06180.1"/>
    <property type="match status" value="1"/>
</dbReference>
<dbReference type="InterPro" id="IPR020904">
    <property type="entry name" value="Sc_DH/Rdtase_CS"/>
</dbReference>
<dbReference type="InterPro" id="IPR002347">
    <property type="entry name" value="SDR_fam"/>
</dbReference>
<comment type="similarity">
    <text evidence="1 3">Belongs to the short-chain dehydrogenases/reductases (SDR) family.</text>
</comment>
<sequence length="280" mass="29713">MNTPDTPVWLVTGCSTGFGRSIAAHLLDQGYRVVATARKTEQLKDLAERGDALVLPLDVTSDSSVAEAVRRAEEHFGHIDVLVNNAGIGYFAAIEESDPAAIEKLFDVNFHGVSRMVRAVLPGMRARRSGSIVNLTSVGGLLGHPAVGYYCATKFAVEGFSESLHSEVASLGIHVMCVEPGAFRTDWAGSSQETQTPIADYDATAGQARRDYNASVGTQPGDPARAAQAIEAAVTAPTPPRHLLLGNIAYDAAVAKLDDLRGEFETWESTARGADFPTTA</sequence>
<evidence type="ECO:0000256" key="2">
    <source>
        <dbReference type="ARBA" id="ARBA00023002"/>
    </source>
</evidence>
<dbReference type="GO" id="GO:0016491">
    <property type="term" value="F:oxidoreductase activity"/>
    <property type="evidence" value="ECO:0007669"/>
    <property type="project" value="UniProtKB-KW"/>
</dbReference>
<keyword evidence="5" id="KW-1185">Reference proteome</keyword>
<gene>
    <name evidence="4" type="ORF">G4H13_21895</name>
</gene>
<organism evidence="4 5">
    <name type="scientific">Streptomyces rhizosphaericus</name>
    <dbReference type="NCBI Taxonomy" id="114699"/>
    <lineage>
        <taxon>Bacteria</taxon>
        <taxon>Bacillati</taxon>
        <taxon>Actinomycetota</taxon>
        <taxon>Actinomycetes</taxon>
        <taxon>Kitasatosporales</taxon>
        <taxon>Streptomycetaceae</taxon>
        <taxon>Streptomyces</taxon>
        <taxon>Streptomyces violaceusniger group</taxon>
    </lineage>
</organism>
<evidence type="ECO:0000256" key="1">
    <source>
        <dbReference type="ARBA" id="ARBA00006484"/>
    </source>
</evidence>
<evidence type="ECO:0000313" key="5">
    <source>
        <dbReference type="Proteomes" id="UP000476310"/>
    </source>
</evidence>
<accession>A0A6G4AHN6</accession>
<dbReference type="PROSITE" id="PS00061">
    <property type="entry name" value="ADH_SHORT"/>
    <property type="match status" value="1"/>
</dbReference>
<dbReference type="EMBL" id="JAAIKT010000026">
    <property type="protein sequence ID" value="NEW72956.1"/>
    <property type="molecule type" value="Genomic_DNA"/>
</dbReference>
<dbReference type="CDD" id="cd05374">
    <property type="entry name" value="17beta-HSD-like_SDR_c"/>
    <property type="match status" value="1"/>
</dbReference>
<keyword evidence="2" id="KW-0560">Oxidoreductase</keyword>
<comment type="caution">
    <text evidence="4">The sequence shown here is derived from an EMBL/GenBank/DDBJ whole genome shotgun (WGS) entry which is preliminary data.</text>
</comment>
<dbReference type="SUPFAM" id="SSF51735">
    <property type="entry name" value="NAD(P)-binding Rossmann-fold domains"/>
    <property type="match status" value="1"/>
</dbReference>
<protein>
    <submittedName>
        <fullName evidence="4">SDR family NAD(P)-dependent oxidoreductase</fullName>
    </submittedName>
</protein>
<dbReference type="Proteomes" id="UP000476310">
    <property type="component" value="Unassembled WGS sequence"/>
</dbReference>